<dbReference type="PANTHER" id="PTHR10073:SF52">
    <property type="entry name" value="MISMATCH REPAIR ENDONUCLEASE PMS2"/>
    <property type="match status" value="1"/>
</dbReference>
<dbReference type="GO" id="GO:0006298">
    <property type="term" value="P:mismatch repair"/>
    <property type="evidence" value="ECO:0007669"/>
    <property type="project" value="InterPro"/>
</dbReference>
<dbReference type="InterPro" id="IPR038973">
    <property type="entry name" value="MutL/Mlh/Pms-like"/>
</dbReference>
<sequence length="184" mass="20518">MCVSVLSVRVSPCFVRPCFLSESVRLLSVCVRPCLSARVRPCILSVFCQTTQKCKPHCTSKLTGFESFDSLNTFGFRGEALNALTNTSQVQITTRDANSRCAFKLVFDRNGKILEKEQCSRQARKSSQLLSSPGGNTQLIDVITNLLGTPKNELLELSESIPEEDIQQIYKINNTNCESIFKQI</sequence>
<dbReference type="GO" id="GO:0032389">
    <property type="term" value="C:MutLalpha complex"/>
    <property type="evidence" value="ECO:0007669"/>
    <property type="project" value="TreeGrafter"/>
</dbReference>
<dbReference type="PROSITE" id="PS00058">
    <property type="entry name" value="DNA_MISMATCH_REPAIR_1"/>
    <property type="match status" value="1"/>
</dbReference>
<dbReference type="Proteomes" id="UP000887563">
    <property type="component" value="Unplaced"/>
</dbReference>
<evidence type="ECO:0000313" key="3">
    <source>
        <dbReference type="WBParaSite" id="Minc3s11341g44823"/>
    </source>
</evidence>
<comment type="similarity">
    <text evidence="1">Belongs to the DNA mismatch repair MutL/HexB family.</text>
</comment>
<dbReference type="SUPFAM" id="SSF55874">
    <property type="entry name" value="ATPase domain of HSP90 chaperone/DNA topoisomerase II/histidine kinase"/>
    <property type="match status" value="1"/>
</dbReference>
<evidence type="ECO:0000256" key="1">
    <source>
        <dbReference type="ARBA" id="ARBA00006082"/>
    </source>
</evidence>
<evidence type="ECO:0000313" key="2">
    <source>
        <dbReference type="Proteomes" id="UP000887563"/>
    </source>
</evidence>
<organism evidence="2 3">
    <name type="scientific">Meloidogyne incognita</name>
    <name type="common">Southern root-knot nematode worm</name>
    <name type="synonym">Oxyuris incognita</name>
    <dbReference type="NCBI Taxonomy" id="6306"/>
    <lineage>
        <taxon>Eukaryota</taxon>
        <taxon>Metazoa</taxon>
        <taxon>Ecdysozoa</taxon>
        <taxon>Nematoda</taxon>
        <taxon>Chromadorea</taxon>
        <taxon>Rhabditida</taxon>
        <taxon>Tylenchina</taxon>
        <taxon>Tylenchomorpha</taxon>
        <taxon>Tylenchoidea</taxon>
        <taxon>Meloidogynidae</taxon>
        <taxon>Meloidogyninae</taxon>
        <taxon>Meloidogyne</taxon>
        <taxon>Meloidogyne incognita group</taxon>
    </lineage>
</organism>
<dbReference type="PANTHER" id="PTHR10073">
    <property type="entry name" value="DNA MISMATCH REPAIR PROTEIN MLH, PMS, MUTL"/>
    <property type="match status" value="1"/>
</dbReference>
<protein>
    <submittedName>
        <fullName evidence="3">Uncharacterized protein</fullName>
    </submittedName>
</protein>
<dbReference type="InterPro" id="IPR036890">
    <property type="entry name" value="HATPase_C_sf"/>
</dbReference>
<dbReference type="AlphaFoldDB" id="A0A914NVJ4"/>
<reference evidence="3" key="1">
    <citation type="submission" date="2022-11" db="UniProtKB">
        <authorList>
            <consortium name="WormBaseParasite"/>
        </authorList>
    </citation>
    <scope>IDENTIFICATION</scope>
</reference>
<name>A0A914NVJ4_MELIC</name>
<keyword evidence="2" id="KW-1185">Reference proteome</keyword>
<accession>A0A914NVJ4</accession>
<dbReference type="Gene3D" id="3.30.565.10">
    <property type="entry name" value="Histidine kinase-like ATPase, C-terminal domain"/>
    <property type="match status" value="1"/>
</dbReference>
<proteinExistence type="inferred from homology"/>
<dbReference type="GO" id="GO:0140664">
    <property type="term" value="F:ATP-dependent DNA damage sensor activity"/>
    <property type="evidence" value="ECO:0007669"/>
    <property type="project" value="InterPro"/>
</dbReference>
<dbReference type="WBParaSite" id="Minc3s11341g44823">
    <property type="protein sequence ID" value="Minc3s11341g44823"/>
    <property type="gene ID" value="Minc3s11341g44823"/>
</dbReference>
<dbReference type="GO" id="GO:0016887">
    <property type="term" value="F:ATP hydrolysis activity"/>
    <property type="evidence" value="ECO:0007669"/>
    <property type="project" value="InterPro"/>
</dbReference>
<dbReference type="InterPro" id="IPR014762">
    <property type="entry name" value="DNA_mismatch_repair_CS"/>
</dbReference>